<dbReference type="EMBL" id="QKKF02017260">
    <property type="protein sequence ID" value="RZF41058.1"/>
    <property type="molecule type" value="Genomic_DNA"/>
</dbReference>
<comment type="caution">
    <text evidence="9">Lacks conserved residue(s) required for the propagation of feature annotation.</text>
</comment>
<reference evidence="10 11" key="1">
    <citation type="journal article" date="2017" name="Gigascience">
        <title>Genome sequence of the small brown planthopper, Laodelphax striatellus.</title>
        <authorList>
            <person name="Zhu J."/>
            <person name="Jiang F."/>
            <person name="Wang X."/>
            <person name="Yang P."/>
            <person name="Bao Y."/>
            <person name="Zhao W."/>
            <person name="Wang W."/>
            <person name="Lu H."/>
            <person name="Wang Q."/>
            <person name="Cui N."/>
            <person name="Li J."/>
            <person name="Chen X."/>
            <person name="Luo L."/>
            <person name="Yu J."/>
            <person name="Kang L."/>
            <person name="Cui F."/>
        </authorList>
    </citation>
    <scope>NUCLEOTIDE SEQUENCE [LARGE SCALE GENOMIC DNA]</scope>
    <source>
        <strain evidence="10">Lst14</strain>
    </source>
</reference>
<evidence type="ECO:0000256" key="5">
    <source>
        <dbReference type="ARBA" id="ARBA00022729"/>
    </source>
</evidence>
<evidence type="ECO:0000256" key="8">
    <source>
        <dbReference type="ARBA" id="ARBA00023136"/>
    </source>
</evidence>
<dbReference type="Proteomes" id="UP000291343">
    <property type="component" value="Unassembled WGS sequence"/>
</dbReference>
<dbReference type="GO" id="GO:0016020">
    <property type="term" value="C:membrane"/>
    <property type="evidence" value="ECO:0007669"/>
    <property type="project" value="UniProtKB-SubCell"/>
</dbReference>
<evidence type="ECO:0000256" key="1">
    <source>
        <dbReference type="ARBA" id="ARBA00004141"/>
    </source>
</evidence>
<evidence type="ECO:0000256" key="7">
    <source>
        <dbReference type="ARBA" id="ARBA00023034"/>
    </source>
</evidence>
<name>A0A482X6D8_LAOST</name>
<proteinExistence type="inferred from homology"/>
<evidence type="ECO:0000256" key="6">
    <source>
        <dbReference type="ARBA" id="ARBA00022989"/>
    </source>
</evidence>
<dbReference type="PANTHER" id="PTHR10766:SF55">
    <property type="entry name" value="TRANSMEMBRANE 9 SUPERFAMILY MEMBER 4"/>
    <property type="match status" value="1"/>
</dbReference>
<protein>
    <recommendedName>
        <fullName evidence="9">Transmembrane 9 superfamily member</fullName>
    </recommendedName>
</protein>
<keyword evidence="8 9" id="KW-0472">Membrane</keyword>
<dbReference type="STRING" id="195883.A0A482X6D8"/>
<comment type="caution">
    <text evidence="10">The sequence shown here is derived from an EMBL/GenBank/DDBJ whole genome shotgun (WGS) entry which is preliminary data.</text>
</comment>
<evidence type="ECO:0000256" key="4">
    <source>
        <dbReference type="ARBA" id="ARBA00022692"/>
    </source>
</evidence>
<evidence type="ECO:0000256" key="9">
    <source>
        <dbReference type="RuleBase" id="RU363079"/>
    </source>
</evidence>
<organism evidence="10 11">
    <name type="scientific">Laodelphax striatellus</name>
    <name type="common">Small brown planthopper</name>
    <name type="synonym">Delphax striatella</name>
    <dbReference type="NCBI Taxonomy" id="195883"/>
    <lineage>
        <taxon>Eukaryota</taxon>
        <taxon>Metazoa</taxon>
        <taxon>Ecdysozoa</taxon>
        <taxon>Arthropoda</taxon>
        <taxon>Hexapoda</taxon>
        <taxon>Insecta</taxon>
        <taxon>Pterygota</taxon>
        <taxon>Neoptera</taxon>
        <taxon>Paraneoptera</taxon>
        <taxon>Hemiptera</taxon>
        <taxon>Auchenorrhyncha</taxon>
        <taxon>Fulgoroidea</taxon>
        <taxon>Delphacidae</taxon>
        <taxon>Criomorphinae</taxon>
        <taxon>Laodelphax</taxon>
    </lineage>
</organism>
<keyword evidence="11" id="KW-1185">Reference proteome</keyword>
<feature type="transmembrane region" description="Helical" evidence="9">
    <location>
        <begin position="6"/>
        <end position="25"/>
    </location>
</feature>
<evidence type="ECO:0000256" key="3">
    <source>
        <dbReference type="ARBA" id="ARBA00005227"/>
    </source>
</evidence>
<dbReference type="PANTHER" id="PTHR10766">
    <property type="entry name" value="TRANSMEMBRANE 9 SUPERFAMILY PROTEIN"/>
    <property type="match status" value="1"/>
</dbReference>
<comment type="similarity">
    <text evidence="3 9">Belongs to the nonaspanin (TM9SF) (TC 9.A.2) family.</text>
</comment>
<comment type="subcellular location">
    <subcellularLocation>
        <location evidence="2">Golgi apparatus</location>
    </subcellularLocation>
    <subcellularLocation>
        <location evidence="1">Membrane</location>
        <topology evidence="1">Multi-pass membrane protein</topology>
    </subcellularLocation>
</comment>
<dbReference type="GO" id="GO:0005794">
    <property type="term" value="C:Golgi apparatus"/>
    <property type="evidence" value="ECO:0007669"/>
    <property type="project" value="UniProtKB-SubCell"/>
</dbReference>
<dbReference type="Pfam" id="PF02990">
    <property type="entry name" value="EMP70"/>
    <property type="match status" value="1"/>
</dbReference>
<evidence type="ECO:0000256" key="2">
    <source>
        <dbReference type="ARBA" id="ARBA00004555"/>
    </source>
</evidence>
<keyword evidence="6 9" id="KW-1133">Transmembrane helix</keyword>
<keyword evidence="7" id="KW-0333">Golgi apparatus</keyword>
<dbReference type="OrthoDB" id="1666796at2759"/>
<accession>A0A482X6D8</accession>
<evidence type="ECO:0000313" key="10">
    <source>
        <dbReference type="EMBL" id="RZF41058.1"/>
    </source>
</evidence>
<dbReference type="InterPro" id="IPR004240">
    <property type="entry name" value="EMP70"/>
</dbReference>
<dbReference type="InParanoid" id="A0A482X6D8"/>
<dbReference type="GO" id="GO:0072657">
    <property type="term" value="P:protein localization to membrane"/>
    <property type="evidence" value="ECO:0007669"/>
    <property type="project" value="TreeGrafter"/>
</dbReference>
<gene>
    <name evidence="10" type="ORF">LSTR_LSTR002690</name>
</gene>
<sequence>MVWIQILLGIVSFLICNEVAIAFYIPGVAPVEFKAGAPIEVKAVKMTSTRTQLPYEYYSLPFCRPKNRTIYKSENLGEVLRGDRIVNTPYEVRMAEDVSCKLLCHSPDSPIHWTTEEQQKVVNRINHEYSVHLLVDNLPCATKVISSDDQYEHGYRLGFTDNGAFINNHLKLILHYHTVNDETYRVVGFEVEPLSIDLSELK</sequence>
<keyword evidence="4 9" id="KW-0812">Transmembrane</keyword>
<evidence type="ECO:0000313" key="11">
    <source>
        <dbReference type="Proteomes" id="UP000291343"/>
    </source>
</evidence>
<keyword evidence="5" id="KW-0732">Signal</keyword>
<dbReference type="AlphaFoldDB" id="A0A482X6D8"/>